<protein>
    <recommendedName>
        <fullName evidence="9">Ketoreductase (KR) domain-containing protein</fullName>
    </recommendedName>
</protein>
<evidence type="ECO:0000256" key="4">
    <source>
        <dbReference type="ARBA" id="ARBA00022857"/>
    </source>
</evidence>
<dbReference type="InterPro" id="IPR050091">
    <property type="entry name" value="PKS_NRPS_Biosynth_Enz"/>
</dbReference>
<evidence type="ECO:0000256" key="5">
    <source>
        <dbReference type="ARBA" id="ARBA00023002"/>
    </source>
</evidence>
<keyword evidence="7" id="KW-0275">Fatty acid biosynthesis</keyword>
<gene>
    <name evidence="10" type="ORF">KUTeg_004539</name>
</gene>
<keyword evidence="5" id="KW-0560">Oxidoreductase</keyword>
<evidence type="ECO:0000256" key="8">
    <source>
        <dbReference type="ARBA" id="ARBA00023268"/>
    </source>
</evidence>
<dbReference type="InterPro" id="IPR013968">
    <property type="entry name" value="PKS_KR"/>
</dbReference>
<keyword evidence="11" id="KW-1185">Reference proteome</keyword>
<dbReference type="Pfam" id="PF08659">
    <property type="entry name" value="KR"/>
    <property type="match status" value="1"/>
</dbReference>
<evidence type="ECO:0000313" key="10">
    <source>
        <dbReference type="EMBL" id="KAJ8319448.1"/>
    </source>
</evidence>
<evidence type="ECO:0000256" key="2">
    <source>
        <dbReference type="ARBA" id="ARBA00022516"/>
    </source>
</evidence>
<evidence type="ECO:0000256" key="7">
    <source>
        <dbReference type="ARBA" id="ARBA00023160"/>
    </source>
</evidence>
<keyword evidence="3" id="KW-0276">Fatty acid metabolism</keyword>
<evidence type="ECO:0000256" key="6">
    <source>
        <dbReference type="ARBA" id="ARBA00023098"/>
    </source>
</evidence>
<feature type="domain" description="Ketoreductase (KR)" evidence="9">
    <location>
        <begin position="8"/>
        <end position="109"/>
    </location>
</feature>
<keyword evidence="6" id="KW-0443">Lipid metabolism</keyword>
<dbReference type="EMBL" id="JARBDR010000214">
    <property type="protein sequence ID" value="KAJ8319448.1"/>
    <property type="molecule type" value="Genomic_DNA"/>
</dbReference>
<keyword evidence="1" id="KW-0596">Phosphopantetheine</keyword>
<sequence length="205" mass="23027">MLTKGENVLRDSILENQTLETFTETCKPKVVGTVNLDKLTRELCKDSLDWFVMFSSVRSGHSVGAVGQTNYGYANSVMERICEKRVHDGFPEHFSFLNQGLAIQWGAVGDVGILMHKFGSEELRALLSPVYVLADKKVKTDRQKENSPSPTQAVLSSLVKHVTGYNLMHSVISFYLVCNTCHFATKLSKKKFLKIKSFLVLVMNF</sequence>
<comment type="caution">
    <text evidence="10">The sequence shown here is derived from an EMBL/GenBank/DDBJ whole genome shotgun (WGS) entry which is preliminary data.</text>
</comment>
<dbReference type="Gene3D" id="3.40.50.720">
    <property type="entry name" value="NAD(P)-binding Rossmann-like Domain"/>
    <property type="match status" value="1"/>
</dbReference>
<keyword evidence="8" id="KW-0511">Multifunctional enzyme</keyword>
<evidence type="ECO:0000313" key="11">
    <source>
        <dbReference type="Proteomes" id="UP001217089"/>
    </source>
</evidence>
<dbReference type="PANTHER" id="PTHR43775">
    <property type="entry name" value="FATTY ACID SYNTHASE"/>
    <property type="match status" value="1"/>
</dbReference>
<keyword evidence="2" id="KW-0444">Lipid biosynthesis</keyword>
<dbReference type="InterPro" id="IPR036291">
    <property type="entry name" value="NAD(P)-bd_dom_sf"/>
</dbReference>
<name>A0ABQ9FQC1_TEGGR</name>
<evidence type="ECO:0000256" key="3">
    <source>
        <dbReference type="ARBA" id="ARBA00022832"/>
    </source>
</evidence>
<keyword evidence="4" id="KW-0521">NADP</keyword>
<reference evidence="10 11" key="1">
    <citation type="submission" date="2022-12" db="EMBL/GenBank/DDBJ databases">
        <title>Chromosome-level genome of Tegillarca granosa.</title>
        <authorList>
            <person name="Kim J."/>
        </authorList>
    </citation>
    <scope>NUCLEOTIDE SEQUENCE [LARGE SCALE GENOMIC DNA]</scope>
    <source>
        <strain evidence="10">Teg-2019</strain>
        <tissue evidence="10">Adductor muscle</tissue>
    </source>
</reference>
<accession>A0ABQ9FQC1</accession>
<dbReference type="PANTHER" id="PTHR43775:SF7">
    <property type="entry name" value="FATTY ACID SYNTHASE"/>
    <property type="match status" value="1"/>
</dbReference>
<evidence type="ECO:0000256" key="1">
    <source>
        <dbReference type="ARBA" id="ARBA00022450"/>
    </source>
</evidence>
<dbReference type="SUPFAM" id="SSF51735">
    <property type="entry name" value="NAD(P)-binding Rossmann-fold domains"/>
    <property type="match status" value="1"/>
</dbReference>
<dbReference type="Proteomes" id="UP001217089">
    <property type="component" value="Unassembled WGS sequence"/>
</dbReference>
<organism evidence="10 11">
    <name type="scientific">Tegillarca granosa</name>
    <name type="common">Malaysian cockle</name>
    <name type="synonym">Anadara granosa</name>
    <dbReference type="NCBI Taxonomy" id="220873"/>
    <lineage>
        <taxon>Eukaryota</taxon>
        <taxon>Metazoa</taxon>
        <taxon>Spiralia</taxon>
        <taxon>Lophotrochozoa</taxon>
        <taxon>Mollusca</taxon>
        <taxon>Bivalvia</taxon>
        <taxon>Autobranchia</taxon>
        <taxon>Pteriomorphia</taxon>
        <taxon>Arcoida</taxon>
        <taxon>Arcoidea</taxon>
        <taxon>Arcidae</taxon>
        <taxon>Tegillarca</taxon>
    </lineage>
</organism>
<proteinExistence type="predicted"/>
<evidence type="ECO:0000259" key="9">
    <source>
        <dbReference type="Pfam" id="PF08659"/>
    </source>
</evidence>